<dbReference type="PANTHER" id="PTHR38593:SF1">
    <property type="entry name" value="BLR2558 PROTEIN"/>
    <property type="match status" value="1"/>
</dbReference>
<sequence>MKTILSAAAVAAIAFSTFPAMAQSAATKPAVAAAAVDAKAFVSTVANSNKFEIESSRVALQKSKREDVKRFAQMMIDDHTKAEQEFVQAVKAANEQLPDTSKLDAQHEATLNRVNAATNFDKDYIAAQLKAHTDAVALFKTYSMSGESAPLKQFAAKLLPDLQKHLDAVQKLSTSNTTGAKAHKATKAKG</sequence>
<gene>
    <name evidence="3" type="ORF">NK718_01990</name>
</gene>
<feature type="signal peptide" evidence="1">
    <location>
        <begin position="1"/>
        <end position="22"/>
    </location>
</feature>
<name>A0ABT1L8D5_9HYPH</name>
<evidence type="ECO:0000313" key="3">
    <source>
        <dbReference type="EMBL" id="MCP8937273.1"/>
    </source>
</evidence>
<keyword evidence="1" id="KW-0732">Signal</keyword>
<protein>
    <submittedName>
        <fullName evidence="3">DUF4142 domain-containing protein</fullName>
    </submittedName>
</protein>
<reference evidence="3 4" key="1">
    <citation type="submission" date="2022-07" db="EMBL/GenBank/DDBJ databases">
        <authorList>
            <person name="Li W.-J."/>
            <person name="Deng Q.-Q."/>
        </authorList>
    </citation>
    <scope>NUCLEOTIDE SEQUENCE [LARGE SCALE GENOMIC DNA]</scope>
    <source>
        <strain evidence="3 4">SYSU M60028</strain>
    </source>
</reference>
<dbReference type="EMBL" id="JANCLU010000001">
    <property type="protein sequence ID" value="MCP8937273.1"/>
    <property type="molecule type" value="Genomic_DNA"/>
</dbReference>
<dbReference type="Gene3D" id="1.20.1260.10">
    <property type="match status" value="1"/>
</dbReference>
<dbReference type="InterPro" id="IPR025419">
    <property type="entry name" value="DUF4142"/>
</dbReference>
<feature type="chain" id="PRO_5047018327" evidence="1">
    <location>
        <begin position="23"/>
        <end position="190"/>
    </location>
</feature>
<dbReference type="PANTHER" id="PTHR38593">
    <property type="entry name" value="BLR2558 PROTEIN"/>
    <property type="match status" value="1"/>
</dbReference>
<dbReference type="InterPro" id="IPR012347">
    <property type="entry name" value="Ferritin-like"/>
</dbReference>
<accession>A0ABT1L8D5</accession>
<evidence type="ECO:0000256" key="1">
    <source>
        <dbReference type="SAM" id="SignalP"/>
    </source>
</evidence>
<proteinExistence type="predicted"/>
<dbReference type="RefSeq" id="WP_254738068.1">
    <property type="nucleotide sequence ID" value="NZ_JANCLU010000001.1"/>
</dbReference>
<dbReference type="Proteomes" id="UP001205890">
    <property type="component" value="Unassembled WGS sequence"/>
</dbReference>
<evidence type="ECO:0000259" key="2">
    <source>
        <dbReference type="Pfam" id="PF13628"/>
    </source>
</evidence>
<feature type="domain" description="DUF4142" evidence="2">
    <location>
        <begin position="38"/>
        <end position="172"/>
    </location>
</feature>
<comment type="caution">
    <text evidence="3">The sequence shown here is derived from an EMBL/GenBank/DDBJ whole genome shotgun (WGS) entry which is preliminary data.</text>
</comment>
<organism evidence="3 4">
    <name type="scientific">Alsobacter ponti</name>
    <dbReference type="NCBI Taxonomy" id="2962936"/>
    <lineage>
        <taxon>Bacteria</taxon>
        <taxon>Pseudomonadati</taxon>
        <taxon>Pseudomonadota</taxon>
        <taxon>Alphaproteobacteria</taxon>
        <taxon>Hyphomicrobiales</taxon>
        <taxon>Alsobacteraceae</taxon>
        <taxon>Alsobacter</taxon>
    </lineage>
</organism>
<keyword evidence="4" id="KW-1185">Reference proteome</keyword>
<evidence type="ECO:0000313" key="4">
    <source>
        <dbReference type="Proteomes" id="UP001205890"/>
    </source>
</evidence>
<dbReference type="Pfam" id="PF13628">
    <property type="entry name" value="DUF4142"/>
    <property type="match status" value="1"/>
</dbReference>